<dbReference type="Proteomes" id="UP000287033">
    <property type="component" value="Unassembled WGS sequence"/>
</dbReference>
<dbReference type="AlphaFoldDB" id="A0A401T296"/>
<proteinExistence type="predicted"/>
<dbReference type="EMBL" id="BEZZ01000882">
    <property type="protein sequence ID" value="GCC36775.1"/>
    <property type="molecule type" value="Genomic_DNA"/>
</dbReference>
<dbReference type="OrthoDB" id="10401748at2759"/>
<reference evidence="1 2" key="1">
    <citation type="journal article" date="2018" name="Nat. Ecol. Evol.">
        <title>Shark genomes provide insights into elasmobranch evolution and the origin of vertebrates.</title>
        <authorList>
            <person name="Hara Y"/>
            <person name="Yamaguchi K"/>
            <person name="Onimaru K"/>
            <person name="Kadota M"/>
            <person name="Koyanagi M"/>
            <person name="Keeley SD"/>
            <person name="Tatsumi K"/>
            <person name="Tanaka K"/>
            <person name="Motone F"/>
            <person name="Kageyama Y"/>
            <person name="Nozu R"/>
            <person name="Adachi N"/>
            <person name="Nishimura O"/>
            <person name="Nakagawa R"/>
            <person name="Tanegashima C"/>
            <person name="Kiyatake I"/>
            <person name="Matsumoto R"/>
            <person name="Murakumo K"/>
            <person name="Nishida K"/>
            <person name="Terakita A"/>
            <person name="Kuratani S"/>
            <person name="Sato K"/>
            <person name="Hyodo S Kuraku.S."/>
        </authorList>
    </citation>
    <scope>NUCLEOTIDE SEQUENCE [LARGE SCALE GENOMIC DNA]</scope>
</reference>
<accession>A0A401T296</accession>
<dbReference type="OMA" id="IGHTICP"/>
<keyword evidence="2" id="KW-1185">Reference proteome</keyword>
<evidence type="ECO:0000313" key="1">
    <source>
        <dbReference type="EMBL" id="GCC36775.1"/>
    </source>
</evidence>
<gene>
    <name evidence="1" type="ORF">chiPu_0015273</name>
</gene>
<evidence type="ECO:0000313" key="2">
    <source>
        <dbReference type="Proteomes" id="UP000287033"/>
    </source>
</evidence>
<sequence length="172" mass="19991">MGNNASDNFSDFEEFDFGTSEDDLINDVSASFGDLDTNEYLEQYGAIIYLYIVGEAKTSFYKIGHTICPQRKRAKIQVGNPRKLIYKSVLKLQLLKKKRGDFFKLKDLAEHIEAEITKELVDFSCEYEQCSKWFEFNAATKPILYDIFKTKVYNIVNLNKDWVTVEPVPKKR</sequence>
<comment type="caution">
    <text evidence="1">The sequence shown here is derived from an EMBL/GenBank/DDBJ whole genome shotgun (WGS) entry which is preliminary data.</text>
</comment>
<organism evidence="1 2">
    <name type="scientific">Chiloscyllium punctatum</name>
    <name type="common">Brownbanded bambooshark</name>
    <name type="synonym">Hemiscyllium punctatum</name>
    <dbReference type="NCBI Taxonomy" id="137246"/>
    <lineage>
        <taxon>Eukaryota</taxon>
        <taxon>Metazoa</taxon>
        <taxon>Chordata</taxon>
        <taxon>Craniata</taxon>
        <taxon>Vertebrata</taxon>
        <taxon>Chondrichthyes</taxon>
        <taxon>Elasmobranchii</taxon>
        <taxon>Galeomorphii</taxon>
        <taxon>Galeoidea</taxon>
        <taxon>Orectolobiformes</taxon>
        <taxon>Hemiscylliidae</taxon>
        <taxon>Chiloscyllium</taxon>
    </lineage>
</organism>
<protein>
    <submittedName>
        <fullName evidence="1">Uncharacterized protein</fullName>
    </submittedName>
</protein>
<name>A0A401T296_CHIPU</name>